<dbReference type="EC" id="3.1.1.-" evidence="5"/>
<dbReference type="InterPro" id="IPR002018">
    <property type="entry name" value="CarbesteraseB"/>
</dbReference>
<keyword evidence="4" id="KW-0325">Glycoprotein</keyword>
<gene>
    <name evidence="7" type="ORF">ODALV1_LOCUS8902</name>
</gene>
<dbReference type="PROSITE" id="PS00941">
    <property type="entry name" value="CARBOXYLESTERASE_B_2"/>
    <property type="match status" value="1"/>
</dbReference>
<organism evidence="7 8">
    <name type="scientific">Orchesella dallaii</name>
    <dbReference type="NCBI Taxonomy" id="48710"/>
    <lineage>
        <taxon>Eukaryota</taxon>
        <taxon>Metazoa</taxon>
        <taxon>Ecdysozoa</taxon>
        <taxon>Arthropoda</taxon>
        <taxon>Hexapoda</taxon>
        <taxon>Collembola</taxon>
        <taxon>Entomobryomorpha</taxon>
        <taxon>Entomobryoidea</taxon>
        <taxon>Orchesellidae</taxon>
        <taxon>Orchesellinae</taxon>
        <taxon>Orchesella</taxon>
    </lineage>
</organism>
<evidence type="ECO:0000313" key="8">
    <source>
        <dbReference type="Proteomes" id="UP001642540"/>
    </source>
</evidence>
<evidence type="ECO:0000256" key="4">
    <source>
        <dbReference type="ARBA" id="ARBA00023180"/>
    </source>
</evidence>
<evidence type="ECO:0000256" key="3">
    <source>
        <dbReference type="ARBA" id="ARBA00022801"/>
    </source>
</evidence>
<evidence type="ECO:0000259" key="6">
    <source>
        <dbReference type="Pfam" id="PF00135"/>
    </source>
</evidence>
<evidence type="ECO:0000256" key="1">
    <source>
        <dbReference type="ARBA" id="ARBA00005964"/>
    </source>
</evidence>
<evidence type="ECO:0000313" key="7">
    <source>
        <dbReference type="EMBL" id="CAL8094829.1"/>
    </source>
</evidence>
<dbReference type="InterPro" id="IPR019826">
    <property type="entry name" value="Carboxylesterase_B_AS"/>
</dbReference>
<name>A0ABP1QAY2_9HEXA</name>
<protein>
    <recommendedName>
        <fullName evidence="5">Carboxylic ester hydrolase</fullName>
        <ecNumber evidence="5">3.1.1.-</ecNumber>
    </recommendedName>
</protein>
<evidence type="ECO:0000256" key="2">
    <source>
        <dbReference type="ARBA" id="ARBA00022487"/>
    </source>
</evidence>
<accession>A0ABP1QAY2</accession>
<dbReference type="Proteomes" id="UP001642540">
    <property type="component" value="Unassembled WGS sequence"/>
</dbReference>
<dbReference type="PANTHER" id="PTHR11559">
    <property type="entry name" value="CARBOXYLESTERASE"/>
    <property type="match status" value="1"/>
</dbReference>
<proteinExistence type="inferred from homology"/>
<dbReference type="Pfam" id="PF00135">
    <property type="entry name" value="COesterase"/>
    <property type="match status" value="1"/>
</dbReference>
<dbReference type="InterPro" id="IPR050309">
    <property type="entry name" value="Type-B_Carboxylest/Lipase"/>
</dbReference>
<feature type="domain" description="Carboxylesterase type B" evidence="6">
    <location>
        <begin position="25"/>
        <end position="581"/>
    </location>
</feature>
<keyword evidence="2" id="KW-0719">Serine esterase</keyword>
<dbReference type="InterPro" id="IPR029058">
    <property type="entry name" value="AB_hydrolase_fold"/>
</dbReference>
<sequence length="599" mass="67638">MPFPEIDDQDVSASSSIFSEVLMLEPHVDTKFGGLEGYIMRTTAGRRIYAYEGVPYATPPITPALRFRPSIPKEPWGGMREAKKPGPECLQLSPPKVLRVVGNEDCLYLNVYTPQVFKIKALTCSLQYLGQIFVLKLMLNFKIPYIDGKGRQVFFEPFPVIIWIHGGSYYFGSGDEVGPSYLLDRDVILVTFNYRLGVLGFLSTGDHASPGNWGLKDQALAIKWVYENIHSFGGDPNRISIMGHSSGAASAHLHLIANKTTQYFQSGASFSGSAFTHWAIKSPKEAKRLAETLAFKVNCNNPDTEVMVECFRNKNPVELVSAQYRLLEFAPFPVTLFSPVIEAPDFAAYLTKRPDAAYALNEVDSKPWMFTTTSQEGYLGILFLQSFFTEGILRSKWDELAPIFLDYKYTANNVTETTERVTRFYFGSNSPLTVSQSRIAAAFGDRLFMPGIHQAIKTHSFIAPTYAYVFGYKGKYSLGSLVGRLPSEWGTQHQDDVMYFLNSSFYYPGFKRDDLDEHTLSNVMTSVITNFAAKGEPLLTQPNKVNVRIWDPVDPSNIHYLLLNRDIRMIPEPYKKRINFWMYLGQTDPSLINPLYDII</sequence>
<evidence type="ECO:0000256" key="5">
    <source>
        <dbReference type="RuleBase" id="RU361235"/>
    </source>
</evidence>
<dbReference type="PROSITE" id="PS00122">
    <property type="entry name" value="CARBOXYLESTERASE_B_1"/>
    <property type="match status" value="1"/>
</dbReference>
<keyword evidence="8" id="KW-1185">Reference proteome</keyword>
<dbReference type="SUPFAM" id="SSF53474">
    <property type="entry name" value="alpha/beta-Hydrolases"/>
    <property type="match status" value="1"/>
</dbReference>
<reference evidence="7 8" key="1">
    <citation type="submission" date="2024-08" db="EMBL/GenBank/DDBJ databases">
        <authorList>
            <person name="Cucini C."/>
            <person name="Frati F."/>
        </authorList>
    </citation>
    <scope>NUCLEOTIDE SEQUENCE [LARGE SCALE GENOMIC DNA]</scope>
</reference>
<comment type="caution">
    <text evidence="7">The sequence shown here is derived from an EMBL/GenBank/DDBJ whole genome shotgun (WGS) entry which is preliminary data.</text>
</comment>
<keyword evidence="3 5" id="KW-0378">Hydrolase</keyword>
<dbReference type="EMBL" id="CAXLJM020000027">
    <property type="protein sequence ID" value="CAL8094829.1"/>
    <property type="molecule type" value="Genomic_DNA"/>
</dbReference>
<dbReference type="InterPro" id="IPR019819">
    <property type="entry name" value="Carboxylesterase_B_CS"/>
</dbReference>
<comment type="similarity">
    <text evidence="1 5">Belongs to the type-B carboxylesterase/lipase family.</text>
</comment>
<dbReference type="Gene3D" id="3.40.50.1820">
    <property type="entry name" value="alpha/beta hydrolase"/>
    <property type="match status" value="1"/>
</dbReference>